<reference evidence="1 2" key="1">
    <citation type="submission" date="2019-01" db="EMBL/GenBank/DDBJ databases">
        <title>Draft genome sequence of Psathyrella aberdarensis IHI B618.</title>
        <authorList>
            <person name="Buettner E."/>
            <person name="Kellner H."/>
        </authorList>
    </citation>
    <scope>NUCLEOTIDE SEQUENCE [LARGE SCALE GENOMIC DNA]</scope>
    <source>
        <strain evidence="1 2">IHI B618</strain>
    </source>
</reference>
<dbReference type="EMBL" id="SDEE01000213">
    <property type="protein sequence ID" value="RXW19248.1"/>
    <property type="molecule type" value="Genomic_DNA"/>
</dbReference>
<proteinExistence type="predicted"/>
<dbReference type="AlphaFoldDB" id="A0A4V1Q3N9"/>
<gene>
    <name evidence="1" type="ORF">EST38_g6616</name>
</gene>
<evidence type="ECO:0000313" key="2">
    <source>
        <dbReference type="Proteomes" id="UP000290288"/>
    </source>
</evidence>
<keyword evidence="2" id="KW-1185">Reference proteome</keyword>
<sequence>MILVDYQDFPDNVESMEEPSPELRNAGRLQPYVDKQVVVYALTEEARLDYTRIFRMPTESQNVRALQRLLPTRAPWSYVAMPPCSRVFDELRNYGAEAGRWVTFTAFAPSGDSYVACGLVLSAYRAGDLRAIVAMVALTKAGFVLMDEGMISWYCSLQPDEIYRDVNRDLLATVGAGPLRRFRYGLELTDLHIHELTLPLTCPPRHLVEMFREVLHEKERRLWKRAEKDLQRLNPSQAVPGAQCKFIEGPMAGAVGKLAVEPARPDGMVRVVAMRNGVAGMVITHPGALTFSLEAGDEVRWTTDQGQISEGFVAGEEVCGMCLVVDKASGKNLRLPTSKLAHKFLCLSTN</sequence>
<comment type="caution">
    <text evidence="1">The sequence shown here is derived from an EMBL/GenBank/DDBJ whole genome shotgun (WGS) entry which is preliminary data.</text>
</comment>
<dbReference type="Proteomes" id="UP000290288">
    <property type="component" value="Unassembled WGS sequence"/>
</dbReference>
<protein>
    <submittedName>
        <fullName evidence="1">Uncharacterized protein</fullName>
    </submittedName>
</protein>
<organism evidence="1 2">
    <name type="scientific">Candolleomyces aberdarensis</name>
    <dbReference type="NCBI Taxonomy" id="2316362"/>
    <lineage>
        <taxon>Eukaryota</taxon>
        <taxon>Fungi</taxon>
        <taxon>Dikarya</taxon>
        <taxon>Basidiomycota</taxon>
        <taxon>Agaricomycotina</taxon>
        <taxon>Agaricomycetes</taxon>
        <taxon>Agaricomycetidae</taxon>
        <taxon>Agaricales</taxon>
        <taxon>Agaricineae</taxon>
        <taxon>Psathyrellaceae</taxon>
        <taxon>Candolleomyces</taxon>
    </lineage>
</organism>
<evidence type="ECO:0000313" key="1">
    <source>
        <dbReference type="EMBL" id="RXW19248.1"/>
    </source>
</evidence>
<name>A0A4V1Q3N9_9AGAR</name>
<accession>A0A4V1Q3N9</accession>